<dbReference type="PROSITE" id="PS51755">
    <property type="entry name" value="OMPR_PHOB"/>
    <property type="match status" value="1"/>
</dbReference>
<dbReference type="InterPro" id="IPR011006">
    <property type="entry name" value="CheY-like_superfamily"/>
</dbReference>
<gene>
    <name evidence="8" type="ORF">ZBT109_1105</name>
</gene>
<keyword evidence="4" id="KW-0597">Phosphoprotein</keyword>
<keyword evidence="9" id="KW-1185">Reference proteome</keyword>
<dbReference type="SUPFAM" id="SSF46894">
    <property type="entry name" value="C-terminal effector domain of the bipartite response regulators"/>
    <property type="match status" value="1"/>
</dbReference>
<dbReference type="PANTHER" id="PTHR48111">
    <property type="entry name" value="REGULATOR OF RPOS"/>
    <property type="match status" value="1"/>
</dbReference>
<dbReference type="SUPFAM" id="SSF52172">
    <property type="entry name" value="CheY-like"/>
    <property type="match status" value="1"/>
</dbReference>
<dbReference type="Gene3D" id="6.10.250.690">
    <property type="match status" value="1"/>
</dbReference>
<dbReference type="STRING" id="1123510.GCA_000620025_02323"/>
<dbReference type="GO" id="GO:0005829">
    <property type="term" value="C:cytosol"/>
    <property type="evidence" value="ECO:0007669"/>
    <property type="project" value="TreeGrafter"/>
</dbReference>
<proteinExistence type="predicted"/>
<dbReference type="PANTHER" id="PTHR48111:SF67">
    <property type="entry name" value="TRANSCRIPTIONAL REGULATORY PROTEIN TCTD"/>
    <property type="match status" value="1"/>
</dbReference>
<keyword evidence="1" id="KW-0805">Transcription regulation</keyword>
<evidence type="ECO:0000256" key="3">
    <source>
        <dbReference type="ARBA" id="ARBA00023163"/>
    </source>
</evidence>
<dbReference type="CDD" id="cd00383">
    <property type="entry name" value="trans_reg_C"/>
    <property type="match status" value="1"/>
</dbReference>
<accession>A0A348HE14</accession>
<evidence type="ECO:0000256" key="5">
    <source>
        <dbReference type="PROSITE-ProRule" id="PRU01091"/>
    </source>
</evidence>
<dbReference type="InterPro" id="IPR001867">
    <property type="entry name" value="OmpR/PhoB-type_DNA-bd"/>
</dbReference>
<dbReference type="SMART" id="SM00862">
    <property type="entry name" value="Trans_reg_C"/>
    <property type="match status" value="1"/>
</dbReference>
<dbReference type="GO" id="GO:0032993">
    <property type="term" value="C:protein-DNA complex"/>
    <property type="evidence" value="ECO:0007669"/>
    <property type="project" value="TreeGrafter"/>
</dbReference>
<feature type="domain" description="Response regulatory" evidence="6">
    <location>
        <begin position="2"/>
        <end position="115"/>
    </location>
</feature>
<keyword evidence="3" id="KW-0804">Transcription</keyword>
<dbReference type="RefSeq" id="WP_027705375.1">
    <property type="nucleotide sequence ID" value="NZ_AP018933.1"/>
</dbReference>
<evidence type="ECO:0000313" key="8">
    <source>
        <dbReference type="EMBL" id="BBG29866.1"/>
    </source>
</evidence>
<dbReference type="Pfam" id="PF00486">
    <property type="entry name" value="Trans_reg_C"/>
    <property type="match status" value="1"/>
</dbReference>
<dbReference type="InterPro" id="IPR036388">
    <property type="entry name" value="WH-like_DNA-bd_sf"/>
</dbReference>
<dbReference type="Pfam" id="PF00072">
    <property type="entry name" value="Response_reg"/>
    <property type="match status" value="1"/>
</dbReference>
<reference evidence="8 9" key="1">
    <citation type="submission" date="2018-09" db="EMBL/GenBank/DDBJ databases">
        <title>Zymobacter palmae IAM14233 (=T109) whole genome analysis.</title>
        <authorList>
            <person name="Yanase H."/>
        </authorList>
    </citation>
    <scope>NUCLEOTIDE SEQUENCE [LARGE SCALE GENOMIC DNA]</scope>
    <source>
        <strain evidence="8 9">IAM14233</strain>
    </source>
</reference>
<evidence type="ECO:0000313" key="9">
    <source>
        <dbReference type="Proteomes" id="UP000267342"/>
    </source>
</evidence>
<evidence type="ECO:0000259" key="7">
    <source>
        <dbReference type="PROSITE" id="PS51755"/>
    </source>
</evidence>
<dbReference type="KEGG" id="zpl:ZBT109_1105"/>
<dbReference type="OrthoDB" id="9802426at2"/>
<dbReference type="PROSITE" id="PS50110">
    <property type="entry name" value="RESPONSE_REGULATORY"/>
    <property type="match status" value="1"/>
</dbReference>
<organism evidence="8 9">
    <name type="scientific">Zymobacter palmae</name>
    <dbReference type="NCBI Taxonomy" id="33074"/>
    <lineage>
        <taxon>Bacteria</taxon>
        <taxon>Pseudomonadati</taxon>
        <taxon>Pseudomonadota</taxon>
        <taxon>Gammaproteobacteria</taxon>
        <taxon>Oceanospirillales</taxon>
        <taxon>Halomonadaceae</taxon>
        <taxon>Zymobacter group</taxon>
        <taxon>Zymobacter</taxon>
    </lineage>
</organism>
<evidence type="ECO:0000256" key="2">
    <source>
        <dbReference type="ARBA" id="ARBA00023125"/>
    </source>
</evidence>
<dbReference type="InterPro" id="IPR016032">
    <property type="entry name" value="Sig_transdc_resp-reg_C-effctor"/>
</dbReference>
<dbReference type="AlphaFoldDB" id="A0A348HE14"/>
<dbReference type="GO" id="GO:0000976">
    <property type="term" value="F:transcription cis-regulatory region binding"/>
    <property type="evidence" value="ECO:0007669"/>
    <property type="project" value="TreeGrafter"/>
</dbReference>
<feature type="modified residue" description="4-aspartylphosphate" evidence="4">
    <location>
        <position position="51"/>
    </location>
</feature>
<evidence type="ECO:0000256" key="1">
    <source>
        <dbReference type="ARBA" id="ARBA00023015"/>
    </source>
</evidence>
<dbReference type="InterPro" id="IPR039420">
    <property type="entry name" value="WalR-like"/>
</dbReference>
<dbReference type="InterPro" id="IPR001789">
    <property type="entry name" value="Sig_transdc_resp-reg_receiver"/>
</dbReference>
<protein>
    <submittedName>
        <fullName evidence="8">Two component transcriptional regulator, winged helix family</fullName>
    </submittedName>
</protein>
<feature type="DNA-binding region" description="OmpR/PhoB-type" evidence="5">
    <location>
        <begin position="123"/>
        <end position="217"/>
    </location>
</feature>
<evidence type="ECO:0000256" key="4">
    <source>
        <dbReference type="PROSITE-ProRule" id="PRU00169"/>
    </source>
</evidence>
<dbReference type="Gene3D" id="1.10.10.10">
    <property type="entry name" value="Winged helix-like DNA-binding domain superfamily/Winged helix DNA-binding domain"/>
    <property type="match status" value="1"/>
</dbReference>
<name>A0A348HE14_9GAMM</name>
<dbReference type="Gene3D" id="3.40.50.2300">
    <property type="match status" value="1"/>
</dbReference>
<keyword evidence="2 5" id="KW-0238">DNA-binding</keyword>
<dbReference type="SMART" id="SM00448">
    <property type="entry name" value="REC"/>
    <property type="match status" value="1"/>
</dbReference>
<dbReference type="GO" id="GO:0006355">
    <property type="term" value="P:regulation of DNA-templated transcription"/>
    <property type="evidence" value="ECO:0007669"/>
    <property type="project" value="InterPro"/>
</dbReference>
<dbReference type="GO" id="GO:0000156">
    <property type="term" value="F:phosphorelay response regulator activity"/>
    <property type="evidence" value="ECO:0007669"/>
    <property type="project" value="TreeGrafter"/>
</dbReference>
<evidence type="ECO:0000259" key="6">
    <source>
        <dbReference type="PROSITE" id="PS50110"/>
    </source>
</evidence>
<dbReference type="EMBL" id="AP018933">
    <property type="protein sequence ID" value="BBG29866.1"/>
    <property type="molecule type" value="Genomic_DNA"/>
</dbReference>
<sequence>MRLLLSMNDPTSEKSVKALLETEGYHVNVIEQDNQLLNTVAENDFAALIMDLPTPAEHGVQLLRQLRETSTLPVMVVTPQKALAVKVSVLDIGADDYVQVPFEVEELLARLRMIIRRSAGRASRVIALGLLRIDEGKREVYWQGQSITLARREYALLVAFANHPDQVLTRAYLEQVVYGQRDEVDSNALEVHVHHLRRKLSAMLIDTVRGVGYRFNTPEGDE</sequence>
<feature type="domain" description="OmpR/PhoB-type" evidence="7">
    <location>
        <begin position="123"/>
        <end position="217"/>
    </location>
</feature>
<dbReference type="Proteomes" id="UP000267342">
    <property type="component" value="Chromosome"/>
</dbReference>